<dbReference type="EC" id="3.1.26.5" evidence="6"/>
<dbReference type="GO" id="GO:0001682">
    <property type="term" value="P:tRNA 5'-leader removal"/>
    <property type="evidence" value="ECO:0007669"/>
    <property type="project" value="UniProtKB-UniRule"/>
</dbReference>
<dbReference type="SMART" id="SM00538">
    <property type="entry name" value="POP4"/>
    <property type="match status" value="1"/>
</dbReference>
<evidence type="ECO:0000256" key="6">
    <source>
        <dbReference type="HAMAP-Rule" id="MF_00754"/>
    </source>
</evidence>
<keyword evidence="3 6" id="KW-0540">Nuclease</keyword>
<evidence type="ECO:0000256" key="4">
    <source>
        <dbReference type="ARBA" id="ARBA00022759"/>
    </source>
</evidence>
<organism evidence="7">
    <name type="scientific">Staphylothermus marinus</name>
    <dbReference type="NCBI Taxonomy" id="2280"/>
    <lineage>
        <taxon>Archaea</taxon>
        <taxon>Thermoproteota</taxon>
        <taxon>Thermoprotei</taxon>
        <taxon>Desulfurococcales</taxon>
        <taxon>Desulfurococcaceae</taxon>
        <taxon>Staphylothermus</taxon>
    </lineage>
</organism>
<dbReference type="InterPro" id="IPR036980">
    <property type="entry name" value="RNase_P/MRP_Rpp29_sf"/>
</dbReference>
<dbReference type="GO" id="GO:0004526">
    <property type="term" value="F:ribonuclease P activity"/>
    <property type="evidence" value="ECO:0007669"/>
    <property type="project" value="UniProtKB-UniRule"/>
</dbReference>
<dbReference type="EMBL" id="DTAN01000064">
    <property type="protein sequence ID" value="HGU64900.1"/>
    <property type="molecule type" value="Genomic_DNA"/>
</dbReference>
<dbReference type="InterPro" id="IPR023538">
    <property type="entry name" value="RNP1"/>
</dbReference>
<dbReference type="EMBL" id="DTBJ01000016">
    <property type="protein sequence ID" value="HGM58317.1"/>
    <property type="molecule type" value="Genomic_DNA"/>
</dbReference>
<keyword evidence="2 6" id="KW-0819">tRNA processing</keyword>
<dbReference type="InterPro" id="IPR023534">
    <property type="entry name" value="Rof/RNase_P-like"/>
</dbReference>
<comment type="caution">
    <text evidence="7">The sequence shown here is derived from an EMBL/GenBank/DDBJ whole genome shotgun (WGS) entry which is preliminary data.</text>
</comment>
<evidence type="ECO:0000256" key="3">
    <source>
        <dbReference type="ARBA" id="ARBA00022722"/>
    </source>
</evidence>
<comment type="subcellular location">
    <subcellularLocation>
        <location evidence="6">Cytoplasm</location>
    </subcellularLocation>
</comment>
<dbReference type="Gene3D" id="2.30.30.210">
    <property type="entry name" value="Ribonuclease P/MRP, subunit p29"/>
    <property type="match status" value="1"/>
</dbReference>
<comment type="subunit">
    <text evidence="6">Consists of a catalytic RNA component and at least 4-5 protein subunits.</text>
</comment>
<protein>
    <recommendedName>
        <fullName evidence="6">Ribonuclease P protein component 1</fullName>
        <shortName evidence="6">RNase P component 1</shortName>
        <ecNumber evidence="6">3.1.26.5</ecNumber>
    </recommendedName>
    <alternativeName>
        <fullName evidence="6">Rpp29</fullName>
    </alternativeName>
</protein>
<dbReference type="GO" id="GO:0003723">
    <property type="term" value="F:RNA binding"/>
    <property type="evidence" value="ECO:0007669"/>
    <property type="project" value="InterPro"/>
</dbReference>
<evidence type="ECO:0000256" key="1">
    <source>
        <dbReference type="ARBA" id="ARBA00022490"/>
    </source>
</evidence>
<dbReference type="SUPFAM" id="SSF101744">
    <property type="entry name" value="Rof/RNase P subunit-like"/>
    <property type="match status" value="1"/>
</dbReference>
<sequence length="93" mass="10673">MKHSVKNIFFHELIGLDIELIDYPDTKLVGLKGRIIDETRKTIVVETNGRIVRVFKENSILKITIPSGETVLVRGFELMGRPEDRLKKIVKRG</sequence>
<dbReference type="InterPro" id="IPR002730">
    <property type="entry name" value="Rpp29/RNP1"/>
</dbReference>
<gene>
    <name evidence="6" type="primary">rnp1</name>
    <name evidence="8" type="ORF">ENT92_01610</name>
    <name evidence="7" type="ORF">ENU14_01830</name>
</gene>
<keyword evidence="4 6" id="KW-0255">Endonuclease</keyword>
<reference evidence="7" key="1">
    <citation type="journal article" date="2020" name="mSystems">
        <title>Genome- and Community-Level Interaction Insights into Carbon Utilization and Element Cycling Functions of Hydrothermarchaeota in Hydrothermal Sediment.</title>
        <authorList>
            <person name="Zhou Z."/>
            <person name="Liu Y."/>
            <person name="Xu W."/>
            <person name="Pan J."/>
            <person name="Luo Z.H."/>
            <person name="Li M."/>
        </authorList>
    </citation>
    <scope>NUCLEOTIDE SEQUENCE [LARGE SCALE GENOMIC DNA]</scope>
    <source>
        <strain evidence="8">SpSt-622</strain>
        <strain evidence="7">SpSt-642</strain>
    </source>
</reference>
<name>A0A7C4DAC9_STAMA</name>
<keyword evidence="1 6" id="KW-0963">Cytoplasm</keyword>
<keyword evidence="5 6" id="KW-0378">Hydrolase</keyword>
<dbReference type="GO" id="GO:0030677">
    <property type="term" value="C:ribonuclease P complex"/>
    <property type="evidence" value="ECO:0007669"/>
    <property type="project" value="UniProtKB-UniRule"/>
</dbReference>
<proteinExistence type="inferred from homology"/>
<evidence type="ECO:0000256" key="5">
    <source>
        <dbReference type="ARBA" id="ARBA00022801"/>
    </source>
</evidence>
<dbReference type="Pfam" id="PF01868">
    <property type="entry name" value="RNase_P-MRP_p29"/>
    <property type="match status" value="1"/>
</dbReference>
<evidence type="ECO:0000256" key="2">
    <source>
        <dbReference type="ARBA" id="ARBA00022694"/>
    </source>
</evidence>
<accession>A0A7C4DAC9</accession>
<comment type="similarity">
    <text evidence="6">Belongs to the eukaryotic/archaeal RNase P protein component 1 family.</text>
</comment>
<dbReference type="GO" id="GO:0005737">
    <property type="term" value="C:cytoplasm"/>
    <property type="evidence" value="ECO:0007669"/>
    <property type="project" value="UniProtKB-SubCell"/>
</dbReference>
<dbReference type="AlphaFoldDB" id="A0A7C4DAC9"/>
<evidence type="ECO:0000313" key="8">
    <source>
        <dbReference type="EMBL" id="HGU64900.1"/>
    </source>
</evidence>
<comment type="catalytic activity">
    <reaction evidence="6">
        <text>Endonucleolytic cleavage of RNA, removing 5'-extranucleotides from tRNA precursor.</text>
        <dbReference type="EC" id="3.1.26.5"/>
    </reaction>
</comment>
<dbReference type="HAMAP" id="MF_00754">
    <property type="entry name" value="RNase_P_1"/>
    <property type="match status" value="1"/>
</dbReference>
<evidence type="ECO:0000313" key="7">
    <source>
        <dbReference type="EMBL" id="HGM58317.1"/>
    </source>
</evidence>
<comment type="function">
    <text evidence="6">Part of ribonuclease P, a protein complex that generates mature tRNA molecules by cleaving their 5'-ends.</text>
</comment>